<keyword evidence="4" id="KW-0547">Nucleotide-binding</keyword>
<organism evidence="7 8">
    <name type="scientific">Marinicella litoralis</name>
    <dbReference type="NCBI Taxonomy" id="644220"/>
    <lineage>
        <taxon>Bacteria</taxon>
        <taxon>Pseudomonadati</taxon>
        <taxon>Pseudomonadota</taxon>
        <taxon>Gammaproteobacteria</taxon>
        <taxon>Lysobacterales</taxon>
        <taxon>Marinicellaceae</taxon>
        <taxon>Marinicella</taxon>
    </lineage>
</organism>
<dbReference type="Proteomes" id="UP000295724">
    <property type="component" value="Unassembled WGS sequence"/>
</dbReference>
<dbReference type="EMBL" id="SNZB01000002">
    <property type="protein sequence ID" value="TDR22404.1"/>
    <property type="molecule type" value="Genomic_DNA"/>
</dbReference>
<dbReference type="PROSITE" id="PS50893">
    <property type="entry name" value="ABC_TRANSPORTER_2"/>
    <property type="match status" value="1"/>
</dbReference>
<evidence type="ECO:0000256" key="3">
    <source>
        <dbReference type="ARBA" id="ARBA00022458"/>
    </source>
</evidence>
<dbReference type="GO" id="GO:0005524">
    <property type="term" value="F:ATP binding"/>
    <property type="evidence" value="ECO:0007669"/>
    <property type="project" value="UniProtKB-KW"/>
</dbReference>
<dbReference type="InterPro" id="IPR003593">
    <property type="entry name" value="AAA+_ATPase"/>
</dbReference>
<dbReference type="AlphaFoldDB" id="A0A4R6XVZ8"/>
<keyword evidence="3" id="KW-0536">Nodulation</keyword>
<reference evidence="7 8" key="1">
    <citation type="submission" date="2019-03" db="EMBL/GenBank/DDBJ databases">
        <title>Genomic Encyclopedia of Type Strains, Phase IV (KMG-IV): sequencing the most valuable type-strain genomes for metagenomic binning, comparative biology and taxonomic classification.</title>
        <authorList>
            <person name="Goeker M."/>
        </authorList>
    </citation>
    <scope>NUCLEOTIDE SEQUENCE [LARGE SCALE GENOMIC DNA]</scope>
    <source>
        <strain evidence="7 8">DSM 25488</strain>
    </source>
</reference>
<dbReference type="InterPro" id="IPR027417">
    <property type="entry name" value="P-loop_NTPase"/>
</dbReference>
<evidence type="ECO:0000313" key="8">
    <source>
        <dbReference type="Proteomes" id="UP000295724"/>
    </source>
</evidence>
<name>A0A4R6XVZ8_9GAMM</name>
<dbReference type="Gene3D" id="3.40.50.300">
    <property type="entry name" value="P-loop containing nucleotide triphosphate hydrolases"/>
    <property type="match status" value="1"/>
</dbReference>
<evidence type="ECO:0000259" key="6">
    <source>
        <dbReference type="PROSITE" id="PS50893"/>
    </source>
</evidence>
<gene>
    <name evidence="7" type="ORF">C8D91_0892</name>
</gene>
<accession>A0A4R6XVZ8</accession>
<dbReference type="InterPro" id="IPR017871">
    <property type="entry name" value="ABC_transporter-like_CS"/>
</dbReference>
<dbReference type="SMART" id="SM00382">
    <property type="entry name" value="AAA"/>
    <property type="match status" value="1"/>
</dbReference>
<dbReference type="PANTHER" id="PTHR42711:SF5">
    <property type="entry name" value="ABC TRANSPORTER ATP-BINDING PROTEIN NATA"/>
    <property type="match status" value="1"/>
</dbReference>
<keyword evidence="2" id="KW-0813">Transport</keyword>
<evidence type="ECO:0000256" key="5">
    <source>
        <dbReference type="ARBA" id="ARBA00022840"/>
    </source>
</evidence>
<comment type="similarity">
    <text evidence="1">Belongs to the ABC transporter superfamily.</text>
</comment>
<evidence type="ECO:0000313" key="7">
    <source>
        <dbReference type="EMBL" id="TDR22404.1"/>
    </source>
</evidence>
<keyword evidence="8" id="KW-1185">Reference proteome</keyword>
<comment type="caution">
    <text evidence="7">The sequence shown here is derived from an EMBL/GenBank/DDBJ whole genome shotgun (WGS) entry which is preliminary data.</text>
</comment>
<keyword evidence="5 7" id="KW-0067">ATP-binding</keyword>
<dbReference type="Pfam" id="PF00005">
    <property type="entry name" value="ABC_tran"/>
    <property type="match status" value="1"/>
</dbReference>
<evidence type="ECO:0000256" key="1">
    <source>
        <dbReference type="ARBA" id="ARBA00005417"/>
    </source>
</evidence>
<dbReference type="SUPFAM" id="SSF52540">
    <property type="entry name" value="P-loop containing nucleoside triphosphate hydrolases"/>
    <property type="match status" value="1"/>
</dbReference>
<feature type="domain" description="ABC transporter" evidence="6">
    <location>
        <begin position="6"/>
        <end position="233"/>
    </location>
</feature>
<dbReference type="RefSeq" id="WP_162846760.1">
    <property type="nucleotide sequence ID" value="NZ_NIHB01000002.1"/>
</dbReference>
<evidence type="ECO:0000256" key="2">
    <source>
        <dbReference type="ARBA" id="ARBA00022448"/>
    </source>
</evidence>
<dbReference type="InterPro" id="IPR003439">
    <property type="entry name" value="ABC_transporter-like_ATP-bd"/>
</dbReference>
<dbReference type="CDD" id="cd03230">
    <property type="entry name" value="ABC_DR_subfamily_A"/>
    <property type="match status" value="1"/>
</dbReference>
<evidence type="ECO:0000256" key="4">
    <source>
        <dbReference type="ARBA" id="ARBA00022741"/>
    </source>
</evidence>
<sequence>MSQNVIETHNLSKHFGPVKALDQVNLIVNKGTTTGLVGPNGAGKTTLFSLLCGFLKPTSGSIQVLGHHADSAHIRGRISILPQDATLLKSLPVGKQLSMLAELQGMNKKAAQSEAVRVLKLVDLYQSFNQLPERLSHGMLKRVAIAQALMGEPEIIMLDEPTAGLDPNTSDAIKAVIRKLGQTSTIIISSHNLEVIEDLCEKIIILRKGQLHSHEMVADLTSRTKALTFKLDKDPEANVADIFKSLPLVTAVKLGQPGQHRMVVYFKDDGESMAEIEIIKCMAVAGVTYREMVRGERLQDTVSDRMR</sequence>
<proteinExistence type="inferred from homology"/>
<dbReference type="GO" id="GO:0016887">
    <property type="term" value="F:ATP hydrolysis activity"/>
    <property type="evidence" value="ECO:0007669"/>
    <property type="project" value="InterPro"/>
</dbReference>
<protein>
    <submittedName>
        <fullName evidence="7">ABC-2 type transport system ATP-binding protein</fullName>
    </submittedName>
</protein>
<dbReference type="PROSITE" id="PS00211">
    <property type="entry name" value="ABC_TRANSPORTER_1"/>
    <property type="match status" value="1"/>
</dbReference>
<dbReference type="PANTHER" id="PTHR42711">
    <property type="entry name" value="ABC TRANSPORTER ATP-BINDING PROTEIN"/>
    <property type="match status" value="1"/>
</dbReference>
<dbReference type="InterPro" id="IPR050763">
    <property type="entry name" value="ABC_transporter_ATP-binding"/>
</dbReference>